<dbReference type="Pfam" id="PF19730">
    <property type="entry name" value="DUF6221"/>
    <property type="match status" value="1"/>
</dbReference>
<evidence type="ECO:0000313" key="5">
    <source>
        <dbReference type="Proteomes" id="UP001272987"/>
    </source>
</evidence>
<dbReference type="InterPro" id="IPR046193">
    <property type="entry name" value="DUF6221"/>
</dbReference>
<dbReference type="InterPro" id="IPR009492">
    <property type="entry name" value="TniQ"/>
</dbReference>
<evidence type="ECO:0000259" key="2">
    <source>
        <dbReference type="Pfam" id="PF06527"/>
    </source>
</evidence>
<keyword evidence="5" id="KW-1185">Reference proteome</keyword>
<reference evidence="3 5" key="1">
    <citation type="journal article" date="2023" name="Microb. Genom.">
        <title>Mesoterricola silvestris gen. nov., sp. nov., Mesoterricola sediminis sp. nov., Geothrix oryzae sp. nov., Geothrix edaphica sp. nov., Geothrix rubra sp. nov., and Geothrix limicola sp. nov., six novel members of Acidobacteriota isolated from soils.</title>
        <authorList>
            <person name="Weisberg A.J."/>
            <person name="Pearce E."/>
            <person name="Kramer C.G."/>
            <person name="Chang J.H."/>
            <person name="Clarke C.R."/>
        </authorList>
    </citation>
    <scope>NUCLEOTIDE SEQUENCE</scope>
    <source>
        <strain evidence="4 5">NB05-1H</strain>
        <strain evidence="3">NRRL_B-16521</strain>
    </source>
</reference>
<dbReference type="RefSeq" id="WP_075692628.1">
    <property type="nucleotide sequence ID" value="NZ_CP122369.1"/>
</dbReference>
<dbReference type="AlphaFoldDB" id="A0AAP6BC49"/>
<organism evidence="3 6">
    <name type="scientific">Streptomyces acidiscabies</name>
    <dbReference type="NCBI Taxonomy" id="42234"/>
    <lineage>
        <taxon>Bacteria</taxon>
        <taxon>Bacillati</taxon>
        <taxon>Actinomycetota</taxon>
        <taxon>Actinomycetes</taxon>
        <taxon>Kitasatosporales</taxon>
        <taxon>Streptomycetaceae</taxon>
        <taxon>Streptomyces</taxon>
    </lineage>
</organism>
<protein>
    <submittedName>
        <fullName evidence="3">TniQ family protein</fullName>
    </submittedName>
</protein>
<dbReference type="Pfam" id="PF06527">
    <property type="entry name" value="TniQ"/>
    <property type="match status" value="1"/>
</dbReference>
<name>A0AAP6BC49_9ACTN</name>
<evidence type="ECO:0000256" key="1">
    <source>
        <dbReference type="SAM" id="MobiDB-lite"/>
    </source>
</evidence>
<feature type="region of interest" description="Disordered" evidence="1">
    <location>
        <begin position="298"/>
        <end position="318"/>
    </location>
</feature>
<dbReference type="GeneID" id="69811998"/>
<feature type="domain" description="TniQ" evidence="2">
    <location>
        <begin position="12"/>
        <end position="154"/>
    </location>
</feature>
<dbReference type="EMBL" id="JARAWP010000004">
    <property type="protein sequence ID" value="MDX3017978.1"/>
    <property type="molecule type" value="Genomic_DNA"/>
</dbReference>
<evidence type="ECO:0000313" key="3">
    <source>
        <dbReference type="EMBL" id="MDX2962025.1"/>
    </source>
</evidence>
<evidence type="ECO:0000313" key="6">
    <source>
        <dbReference type="Proteomes" id="UP001282288"/>
    </source>
</evidence>
<dbReference type="Proteomes" id="UP001272987">
    <property type="component" value="Unassembled WGS sequence"/>
</dbReference>
<dbReference type="Proteomes" id="UP001282288">
    <property type="component" value="Unassembled WGS sequence"/>
</dbReference>
<evidence type="ECO:0000313" key="4">
    <source>
        <dbReference type="EMBL" id="MDX3017978.1"/>
    </source>
</evidence>
<accession>A0AAP6BC49</accession>
<comment type="caution">
    <text evidence="3">The sequence shown here is derived from an EMBL/GenBank/DDBJ whole genome shotgun (WGS) entry which is preliminary data.</text>
</comment>
<proteinExistence type="predicted"/>
<gene>
    <name evidence="3" type="ORF">PV399_20260</name>
    <name evidence="4" type="ORF">PV666_08795</name>
</gene>
<dbReference type="EMBL" id="JARAWC010000014">
    <property type="protein sequence ID" value="MDX2962025.1"/>
    <property type="molecule type" value="Genomic_DNA"/>
</dbReference>
<sequence>MNVRSPLRRLALVPEPYSGESLLSWVDALARLNQVSRLMALRMTGMANGSSVSDAFGHHVSDAVVRSVWLTTGLTEEQVRGITLARYAGGALDPLPQPDAEGQDALAGWRYWQRMVLRQRSNACPVCLRENGARWLLKWRLVWSFACVEHRLYLISECRGCDAGLHPPRPGAPQSWICPGPAPGWGRYKPSRPCGRDIRRMPTKPVHDLQLLDCQQRIDRLLEGSEDLTQAQIHELFGALYRSMQDAWDAERPVRLPHTDKVVHQAWDSDHAPDGFRWQPRPLIVAAALKVATEAGLGSTDSGAAEQVKARPNWGPPQPRLPLRHGEFQLPANRFGGYCHHPGCGTWVPAGHGATVNDASDGGTHCPQHADQFTVRARSRERSGPITSTDPRLRFLDARLRDEEQRLQKGNHELRVLGIESQRLILDACADTDPRTIEGKALRYAVRCLLLPYSAHPDFRPAWLPRRGESPANPIVESPANPIVEYTASRTSGDMVDRG</sequence>